<evidence type="ECO:0000256" key="5">
    <source>
        <dbReference type="ARBA" id="ARBA00023242"/>
    </source>
</evidence>
<dbReference type="OrthoDB" id="5351233at2759"/>
<protein>
    <recommendedName>
        <fullName evidence="6">CSN8/PSMD8/EIF3K domain-containing protein</fullName>
    </recommendedName>
</protein>
<evidence type="ECO:0000256" key="2">
    <source>
        <dbReference type="ARBA" id="ARBA00004496"/>
    </source>
</evidence>
<evidence type="ECO:0000256" key="4">
    <source>
        <dbReference type="ARBA" id="ARBA00022790"/>
    </source>
</evidence>
<sequence length="237" mass="25627">MAAPLTPPSDTQTAPPPSIYVTALGQLLSLVQNGELDRFITAAEDVDLSGPEADTSRLLVASPLALAYLARDDVPPARFALTRLPESLKSNGVASHTFRLVASAADRNHPNVYARSQVLREFVATPVGLGDADQDFTQIVTLLLEIFLERFRKRAFNLVSKSYTSIPLALAQSYLGLSEEKLIADTTQAGWQFVDGVFTPTVATQTTQTTQAFVSRPSTVKTFDQVVKAVAQLESFA</sequence>
<gene>
    <name evidence="7" type="ORF">EXIGLDRAFT_733765</name>
</gene>
<dbReference type="PANTHER" id="PTHR13339:SF0">
    <property type="entry name" value="COP9 SIGNALOSOME COMPLEX SUBUNIT 8"/>
    <property type="match status" value="1"/>
</dbReference>
<dbReference type="InterPro" id="IPR033464">
    <property type="entry name" value="CSN8_PSD8_EIF3K"/>
</dbReference>
<dbReference type="GO" id="GO:0005737">
    <property type="term" value="C:cytoplasm"/>
    <property type="evidence" value="ECO:0007669"/>
    <property type="project" value="UniProtKB-SubCell"/>
</dbReference>
<keyword evidence="4" id="KW-0736">Signalosome</keyword>
<dbReference type="GO" id="GO:0008180">
    <property type="term" value="C:COP9 signalosome"/>
    <property type="evidence" value="ECO:0007669"/>
    <property type="project" value="UniProtKB-KW"/>
</dbReference>
<keyword evidence="8" id="KW-1185">Reference proteome</keyword>
<dbReference type="InParanoid" id="A0A165KE30"/>
<accession>A0A165KE30</accession>
<proteinExistence type="predicted"/>
<evidence type="ECO:0000259" key="6">
    <source>
        <dbReference type="Pfam" id="PF10075"/>
    </source>
</evidence>
<reference evidence="7 8" key="1">
    <citation type="journal article" date="2016" name="Mol. Biol. Evol.">
        <title>Comparative Genomics of Early-Diverging Mushroom-Forming Fungi Provides Insights into the Origins of Lignocellulose Decay Capabilities.</title>
        <authorList>
            <person name="Nagy L.G."/>
            <person name="Riley R."/>
            <person name="Tritt A."/>
            <person name="Adam C."/>
            <person name="Daum C."/>
            <person name="Floudas D."/>
            <person name="Sun H."/>
            <person name="Yadav J.S."/>
            <person name="Pangilinan J."/>
            <person name="Larsson K.H."/>
            <person name="Matsuura K."/>
            <person name="Barry K."/>
            <person name="Labutti K."/>
            <person name="Kuo R."/>
            <person name="Ohm R.A."/>
            <person name="Bhattacharya S.S."/>
            <person name="Shirouzu T."/>
            <person name="Yoshinaga Y."/>
            <person name="Martin F.M."/>
            <person name="Grigoriev I.V."/>
            <person name="Hibbett D.S."/>
        </authorList>
    </citation>
    <scope>NUCLEOTIDE SEQUENCE [LARGE SCALE GENOMIC DNA]</scope>
    <source>
        <strain evidence="7 8">HHB12029</strain>
    </source>
</reference>
<keyword evidence="3" id="KW-0963">Cytoplasm</keyword>
<dbReference type="Pfam" id="PF10075">
    <property type="entry name" value="CSN8_PSD8_EIF3K"/>
    <property type="match status" value="1"/>
</dbReference>
<evidence type="ECO:0000313" key="8">
    <source>
        <dbReference type="Proteomes" id="UP000077266"/>
    </source>
</evidence>
<organism evidence="7 8">
    <name type="scientific">Exidia glandulosa HHB12029</name>
    <dbReference type="NCBI Taxonomy" id="1314781"/>
    <lineage>
        <taxon>Eukaryota</taxon>
        <taxon>Fungi</taxon>
        <taxon>Dikarya</taxon>
        <taxon>Basidiomycota</taxon>
        <taxon>Agaricomycotina</taxon>
        <taxon>Agaricomycetes</taxon>
        <taxon>Auriculariales</taxon>
        <taxon>Exidiaceae</taxon>
        <taxon>Exidia</taxon>
    </lineage>
</organism>
<dbReference type="GO" id="GO:0010387">
    <property type="term" value="P:COP9 signalosome assembly"/>
    <property type="evidence" value="ECO:0007669"/>
    <property type="project" value="InterPro"/>
</dbReference>
<dbReference type="PANTHER" id="PTHR13339">
    <property type="entry name" value="COP9 SIGNALOSOME COMPLEX SUBUNIT 8"/>
    <property type="match status" value="1"/>
</dbReference>
<name>A0A165KE30_EXIGL</name>
<dbReference type="AlphaFoldDB" id="A0A165KE30"/>
<evidence type="ECO:0000256" key="3">
    <source>
        <dbReference type="ARBA" id="ARBA00022490"/>
    </source>
</evidence>
<dbReference type="Proteomes" id="UP000077266">
    <property type="component" value="Unassembled WGS sequence"/>
</dbReference>
<evidence type="ECO:0000256" key="1">
    <source>
        <dbReference type="ARBA" id="ARBA00004123"/>
    </source>
</evidence>
<keyword evidence="5" id="KW-0539">Nucleus</keyword>
<dbReference type="InterPro" id="IPR033205">
    <property type="entry name" value="COP9_CSN8"/>
</dbReference>
<dbReference type="GO" id="GO:0000338">
    <property type="term" value="P:protein deneddylation"/>
    <property type="evidence" value="ECO:0007669"/>
    <property type="project" value="InterPro"/>
</dbReference>
<dbReference type="Gene3D" id="1.25.40.990">
    <property type="match status" value="1"/>
</dbReference>
<feature type="domain" description="CSN8/PSMD8/EIF3K" evidence="6">
    <location>
        <begin position="66"/>
        <end position="194"/>
    </location>
</feature>
<dbReference type="STRING" id="1314781.A0A165KE30"/>
<evidence type="ECO:0000313" key="7">
    <source>
        <dbReference type="EMBL" id="KZV96194.1"/>
    </source>
</evidence>
<dbReference type="EMBL" id="KV425946">
    <property type="protein sequence ID" value="KZV96194.1"/>
    <property type="molecule type" value="Genomic_DNA"/>
</dbReference>
<comment type="subcellular location">
    <subcellularLocation>
        <location evidence="2">Cytoplasm</location>
    </subcellularLocation>
    <subcellularLocation>
        <location evidence="1">Nucleus</location>
    </subcellularLocation>
</comment>